<organism evidence="2 3">
    <name type="scientific">Pseudomonas syringae</name>
    <dbReference type="NCBI Taxonomy" id="317"/>
    <lineage>
        <taxon>Bacteria</taxon>
        <taxon>Pseudomonadati</taxon>
        <taxon>Pseudomonadota</taxon>
        <taxon>Gammaproteobacteria</taxon>
        <taxon>Pseudomonadales</taxon>
        <taxon>Pseudomonadaceae</taxon>
        <taxon>Pseudomonas</taxon>
    </lineage>
</organism>
<dbReference type="PATRIC" id="fig|317.174.peg.3303"/>
<dbReference type="AlphaFoldDB" id="A0A085V684"/>
<dbReference type="Proteomes" id="UP000028643">
    <property type="component" value="Unassembled WGS sequence"/>
</dbReference>
<sequence length="87" mass="9262">MVKNPAQSGVFFNPDFPNPSEPLIVTFSAGLIVLCAQTIAWVGLRAGLDTVYGIRSSRVPQNTGSKHALNLVLLRGSAGGQAWKDTH</sequence>
<evidence type="ECO:0000313" key="3">
    <source>
        <dbReference type="Proteomes" id="UP000028643"/>
    </source>
</evidence>
<proteinExistence type="predicted"/>
<gene>
    <name evidence="2" type="ORF">IV02_16155</name>
</gene>
<comment type="caution">
    <text evidence="2">The sequence shown here is derived from an EMBL/GenBank/DDBJ whole genome shotgun (WGS) entry which is preliminary data.</text>
</comment>
<keyword evidence="1" id="KW-0812">Transmembrane</keyword>
<evidence type="ECO:0000256" key="1">
    <source>
        <dbReference type="SAM" id="Phobius"/>
    </source>
</evidence>
<name>A0A085V684_PSESX</name>
<feature type="transmembrane region" description="Helical" evidence="1">
    <location>
        <begin position="23"/>
        <end position="48"/>
    </location>
</feature>
<protein>
    <submittedName>
        <fullName evidence="2">Uncharacterized protein</fullName>
    </submittedName>
</protein>
<dbReference type="EMBL" id="JPQT01000108">
    <property type="protein sequence ID" value="KFE50947.1"/>
    <property type="molecule type" value="Genomic_DNA"/>
</dbReference>
<evidence type="ECO:0000313" key="2">
    <source>
        <dbReference type="EMBL" id="KFE50947.1"/>
    </source>
</evidence>
<keyword evidence="1" id="KW-0472">Membrane</keyword>
<accession>A0A085V684</accession>
<keyword evidence="1" id="KW-1133">Transmembrane helix</keyword>
<reference evidence="2 3" key="1">
    <citation type="submission" date="2014-07" db="EMBL/GenBank/DDBJ databases">
        <title>Draft Genome Sequences of Environmental Pseudomonas syringae strains.</title>
        <authorList>
            <person name="Baltrus D.A."/>
            <person name="Berge O."/>
            <person name="Morris C."/>
        </authorList>
    </citation>
    <scope>NUCLEOTIDE SEQUENCE [LARGE SCALE GENOMIC DNA]</scope>
    <source>
        <strain evidence="2 3">CEB003</strain>
    </source>
</reference>